<name>A0A4R5B9V4_9PSEU</name>
<dbReference type="InterPro" id="IPR025496">
    <property type="entry name" value="DUF4387"/>
</dbReference>
<dbReference type="RefSeq" id="WP_132686513.1">
    <property type="nucleotide sequence ID" value="NZ_SMLA01000078.1"/>
</dbReference>
<dbReference type="Pfam" id="PF14330">
    <property type="entry name" value="DUF4387"/>
    <property type="match status" value="1"/>
</dbReference>
<keyword evidence="3" id="KW-1185">Reference proteome</keyword>
<dbReference type="AlphaFoldDB" id="A0A4R5B9V4"/>
<sequence>MRLGDLAAFGRSKTAGPFMITFDLMFRSEEDLNRAWESGSLTRERIAQLYPGVAVDEVMMFIIPPALAIKISLPRRVPAGALGDTDIAASQQFAPLFDLPIADGE</sequence>
<feature type="domain" description="DUF4387" evidence="1">
    <location>
        <begin position="3"/>
        <end position="99"/>
    </location>
</feature>
<organism evidence="2 3">
    <name type="scientific">Saccharopolyspora karakumensis</name>
    <dbReference type="NCBI Taxonomy" id="2530386"/>
    <lineage>
        <taxon>Bacteria</taxon>
        <taxon>Bacillati</taxon>
        <taxon>Actinomycetota</taxon>
        <taxon>Actinomycetes</taxon>
        <taxon>Pseudonocardiales</taxon>
        <taxon>Pseudonocardiaceae</taxon>
        <taxon>Saccharopolyspora</taxon>
    </lineage>
</organism>
<reference evidence="2 3" key="1">
    <citation type="submission" date="2019-03" db="EMBL/GenBank/DDBJ databases">
        <title>Draft genome sequences of novel Actinobacteria.</title>
        <authorList>
            <person name="Sahin N."/>
            <person name="Ay H."/>
            <person name="Saygin H."/>
        </authorList>
    </citation>
    <scope>NUCLEOTIDE SEQUENCE [LARGE SCALE GENOMIC DNA]</scope>
    <source>
        <strain evidence="2 3">5K548</strain>
    </source>
</reference>
<evidence type="ECO:0000313" key="2">
    <source>
        <dbReference type="EMBL" id="TDD81430.1"/>
    </source>
</evidence>
<evidence type="ECO:0000313" key="3">
    <source>
        <dbReference type="Proteomes" id="UP000294723"/>
    </source>
</evidence>
<gene>
    <name evidence="2" type="ORF">E1202_29025</name>
</gene>
<proteinExistence type="predicted"/>
<comment type="caution">
    <text evidence="2">The sequence shown here is derived from an EMBL/GenBank/DDBJ whole genome shotgun (WGS) entry which is preliminary data.</text>
</comment>
<evidence type="ECO:0000259" key="1">
    <source>
        <dbReference type="Pfam" id="PF14330"/>
    </source>
</evidence>
<dbReference type="EMBL" id="SMLA01000078">
    <property type="protein sequence ID" value="TDD81430.1"/>
    <property type="molecule type" value="Genomic_DNA"/>
</dbReference>
<protein>
    <submittedName>
        <fullName evidence="2">DUF4387 domain-containing protein</fullName>
    </submittedName>
</protein>
<dbReference type="Proteomes" id="UP000294723">
    <property type="component" value="Unassembled WGS sequence"/>
</dbReference>
<accession>A0A4R5B9V4</accession>